<sequence>MSDTSSLHSYESLECSATNWDAIQKYVSTALNARSTFQEKHSSSSTCSNSFPSDGRSSGCCHSSPTEQSHTAAGPKNTVQ</sequence>
<dbReference type="Proteomes" id="UP000799118">
    <property type="component" value="Unassembled WGS sequence"/>
</dbReference>
<feature type="compositionally biased region" description="Polar residues" evidence="1">
    <location>
        <begin position="60"/>
        <end position="80"/>
    </location>
</feature>
<keyword evidence="3" id="KW-1185">Reference proteome</keyword>
<feature type="region of interest" description="Disordered" evidence="1">
    <location>
        <begin position="39"/>
        <end position="80"/>
    </location>
</feature>
<name>A0A6A4HEV8_9AGAR</name>
<feature type="compositionally biased region" description="Low complexity" evidence="1">
    <location>
        <begin position="43"/>
        <end position="53"/>
    </location>
</feature>
<evidence type="ECO:0000256" key="1">
    <source>
        <dbReference type="SAM" id="MobiDB-lite"/>
    </source>
</evidence>
<dbReference type="EMBL" id="ML769527">
    <property type="protein sequence ID" value="KAE9395634.1"/>
    <property type="molecule type" value="Genomic_DNA"/>
</dbReference>
<proteinExistence type="predicted"/>
<dbReference type="AlphaFoldDB" id="A0A6A4HEV8"/>
<organism evidence="2 3">
    <name type="scientific">Gymnopus androsaceus JB14</name>
    <dbReference type="NCBI Taxonomy" id="1447944"/>
    <lineage>
        <taxon>Eukaryota</taxon>
        <taxon>Fungi</taxon>
        <taxon>Dikarya</taxon>
        <taxon>Basidiomycota</taxon>
        <taxon>Agaricomycotina</taxon>
        <taxon>Agaricomycetes</taxon>
        <taxon>Agaricomycetidae</taxon>
        <taxon>Agaricales</taxon>
        <taxon>Marasmiineae</taxon>
        <taxon>Omphalotaceae</taxon>
        <taxon>Gymnopus</taxon>
    </lineage>
</organism>
<evidence type="ECO:0000313" key="2">
    <source>
        <dbReference type="EMBL" id="KAE9395634.1"/>
    </source>
</evidence>
<protein>
    <submittedName>
        <fullName evidence="2">Uncharacterized protein</fullName>
    </submittedName>
</protein>
<gene>
    <name evidence="2" type="ORF">BT96DRAFT_922679</name>
</gene>
<reference evidence="2" key="1">
    <citation type="journal article" date="2019" name="Environ. Microbiol.">
        <title>Fungal ecological strategies reflected in gene transcription - a case study of two litter decomposers.</title>
        <authorList>
            <person name="Barbi F."/>
            <person name="Kohler A."/>
            <person name="Barry K."/>
            <person name="Baskaran P."/>
            <person name="Daum C."/>
            <person name="Fauchery L."/>
            <person name="Ihrmark K."/>
            <person name="Kuo A."/>
            <person name="LaButti K."/>
            <person name="Lipzen A."/>
            <person name="Morin E."/>
            <person name="Grigoriev I.V."/>
            <person name="Henrissat B."/>
            <person name="Lindahl B."/>
            <person name="Martin F."/>
        </authorList>
    </citation>
    <scope>NUCLEOTIDE SEQUENCE</scope>
    <source>
        <strain evidence="2">JB14</strain>
    </source>
</reference>
<evidence type="ECO:0000313" key="3">
    <source>
        <dbReference type="Proteomes" id="UP000799118"/>
    </source>
</evidence>
<accession>A0A6A4HEV8</accession>